<dbReference type="OrthoDB" id="9763993at2"/>
<dbReference type="GO" id="GO:0046872">
    <property type="term" value="F:metal ion binding"/>
    <property type="evidence" value="ECO:0007669"/>
    <property type="project" value="UniProtKB-KW"/>
</dbReference>
<dbReference type="SFLD" id="SFLDG01067">
    <property type="entry name" value="SPASM/twitch_domain_containing"/>
    <property type="match status" value="1"/>
</dbReference>
<dbReference type="InterPro" id="IPR034474">
    <property type="entry name" value="Methyltransferase_Class_D"/>
</dbReference>
<keyword evidence="2" id="KW-0949">S-adenosyl-L-methionine</keyword>
<organism evidence="8 9">
    <name type="scientific">Ahniella affigens</name>
    <dbReference type="NCBI Taxonomy" id="2021234"/>
    <lineage>
        <taxon>Bacteria</taxon>
        <taxon>Pseudomonadati</taxon>
        <taxon>Pseudomonadota</taxon>
        <taxon>Gammaproteobacteria</taxon>
        <taxon>Lysobacterales</taxon>
        <taxon>Rhodanobacteraceae</taxon>
        <taxon>Ahniella</taxon>
    </lineage>
</organism>
<dbReference type="GO" id="GO:0003824">
    <property type="term" value="F:catalytic activity"/>
    <property type="evidence" value="ECO:0007669"/>
    <property type="project" value="InterPro"/>
</dbReference>
<dbReference type="InterPro" id="IPR013785">
    <property type="entry name" value="Aldolase_TIM"/>
</dbReference>
<dbReference type="PANTHER" id="PTHR43306">
    <property type="entry name" value="7,8-DIHYDRO-6-HYDROXYMETHYLPTERIN DIMETHYLTRANSFERASE"/>
    <property type="match status" value="1"/>
</dbReference>
<dbReference type="RefSeq" id="WP_106890344.1">
    <property type="nucleotide sequence ID" value="NZ_CP027860.1"/>
</dbReference>
<evidence type="ECO:0000259" key="6">
    <source>
        <dbReference type="Pfam" id="PF04055"/>
    </source>
</evidence>
<keyword evidence="5" id="KW-0411">Iron-sulfur</keyword>
<dbReference type="CDD" id="cd01335">
    <property type="entry name" value="Radical_SAM"/>
    <property type="match status" value="1"/>
</dbReference>
<protein>
    <submittedName>
        <fullName evidence="8">Uncharacterized protein</fullName>
    </submittedName>
</protein>
<name>A0A2P1PNK9_9GAMM</name>
<dbReference type="InterPro" id="IPR007197">
    <property type="entry name" value="rSAM"/>
</dbReference>
<comment type="cofactor">
    <cofactor evidence="1">
        <name>[4Fe-4S] cluster</name>
        <dbReference type="ChEBI" id="CHEBI:49883"/>
    </cofactor>
</comment>
<dbReference type="Gene3D" id="3.20.20.70">
    <property type="entry name" value="Aldolase class I"/>
    <property type="match status" value="1"/>
</dbReference>
<reference evidence="8 9" key="1">
    <citation type="submission" date="2018-03" db="EMBL/GenBank/DDBJ databases">
        <title>Ahniella affigens gen. nov., sp. nov., a gammaproteobacterium isolated from sandy soil near a stream.</title>
        <authorList>
            <person name="Ko Y."/>
            <person name="Kim J.-H."/>
        </authorList>
    </citation>
    <scope>NUCLEOTIDE SEQUENCE [LARGE SCALE GENOMIC DNA]</scope>
    <source>
        <strain evidence="8 9">D13</strain>
    </source>
</reference>
<dbReference type="Pfam" id="PF23545">
    <property type="entry name" value="Zn_ribbon_HMPTM"/>
    <property type="match status" value="1"/>
</dbReference>
<dbReference type="GO" id="GO:0051536">
    <property type="term" value="F:iron-sulfur cluster binding"/>
    <property type="evidence" value="ECO:0007669"/>
    <property type="project" value="UniProtKB-KW"/>
</dbReference>
<dbReference type="InterPro" id="IPR058240">
    <property type="entry name" value="rSAM_sf"/>
</dbReference>
<accession>A0A2P1PNK9</accession>
<reference evidence="8 9" key="2">
    <citation type="submission" date="2018-03" db="EMBL/GenBank/DDBJ databases">
        <authorList>
            <person name="Keele B.F."/>
        </authorList>
    </citation>
    <scope>NUCLEOTIDE SEQUENCE [LARGE SCALE GENOMIC DNA]</scope>
    <source>
        <strain evidence="8 9">D13</strain>
    </source>
</reference>
<gene>
    <name evidence="8" type="ORF">C7S18_04045</name>
</gene>
<proteinExistence type="predicted"/>
<keyword evidence="4" id="KW-0408">Iron</keyword>
<feature type="domain" description="HMPTM N-terminal zinc ribbon" evidence="7">
    <location>
        <begin position="56"/>
        <end position="98"/>
    </location>
</feature>
<dbReference type="KEGG" id="xba:C7S18_04045"/>
<evidence type="ECO:0000313" key="8">
    <source>
        <dbReference type="EMBL" id="AVP96415.1"/>
    </source>
</evidence>
<evidence type="ECO:0000256" key="5">
    <source>
        <dbReference type="ARBA" id="ARBA00023014"/>
    </source>
</evidence>
<evidence type="ECO:0000256" key="2">
    <source>
        <dbReference type="ARBA" id="ARBA00022691"/>
    </source>
</evidence>
<evidence type="ECO:0000259" key="7">
    <source>
        <dbReference type="Pfam" id="PF23545"/>
    </source>
</evidence>
<dbReference type="Proteomes" id="UP000241074">
    <property type="component" value="Chromosome"/>
</dbReference>
<feature type="domain" description="Radical SAM core" evidence="6">
    <location>
        <begin position="165"/>
        <end position="320"/>
    </location>
</feature>
<dbReference type="AlphaFoldDB" id="A0A2P1PNK9"/>
<keyword evidence="9" id="KW-1185">Reference proteome</keyword>
<dbReference type="PANTHER" id="PTHR43306:SF1">
    <property type="entry name" value="7,8-DIHYDRO-6-HYDROXYMETHYLPTERIN DIMETHYLTRANSFERASE"/>
    <property type="match status" value="1"/>
</dbReference>
<dbReference type="Pfam" id="PF04055">
    <property type="entry name" value="Radical_SAM"/>
    <property type="match status" value="1"/>
</dbReference>
<sequence length="519" mass="59117">MRKPLSIPVRVESVAATPNPTESLESRLRRLSAPLKTWSESDVRDQFQLPDPVLLIKTTLSLCPECLTHVHAAVVRDGEQVWMHKWCLNHGASRALIENDWRFYRVSSKDQWGRHYGQMRRQDIPTFAASSCCGPGEVCAPTGTTLAEPIDHTNQIGNKTCTVLMEVTDACNLACRVCYSDSKGDRIIAIEEFRRYLIDLAALQGRLDSVQITGGEASLHPQFWELLQWLYEQQDAIGKIYLPTNGLLFNKDDWVERLKPYRERVLVLLQFDGRDQNTNPSLRKAKPERQREAVIKRLNRAGIAMQLTMTLSQDVSEADIAWVVQQGLKHKNVRLIAMQPAFYSGRYELPTDPNRRLTLSDCAKGVVAGMNGRAVLDDFLPIPCSHPNCGWVTLFARRFGLVRNIARHVDLNAVMNDVAYKTLLNRTEMQDMLGTRGSWFSRLLARVGRKLIRPQDVFGIAIKPFMDRYTYDQDRISACCHHILDTKGQAWSFCEYNALGRSDDSWQERPEVAQRQVSS</sequence>
<evidence type="ECO:0000256" key="4">
    <source>
        <dbReference type="ARBA" id="ARBA00023004"/>
    </source>
</evidence>
<dbReference type="InterPro" id="IPR056488">
    <property type="entry name" value="Zn_ribbon_HMPTM"/>
</dbReference>
<evidence type="ECO:0000313" key="9">
    <source>
        <dbReference type="Proteomes" id="UP000241074"/>
    </source>
</evidence>
<dbReference type="EMBL" id="CP027860">
    <property type="protein sequence ID" value="AVP96415.1"/>
    <property type="molecule type" value="Genomic_DNA"/>
</dbReference>
<evidence type="ECO:0000256" key="3">
    <source>
        <dbReference type="ARBA" id="ARBA00022723"/>
    </source>
</evidence>
<dbReference type="SFLD" id="SFLDS00029">
    <property type="entry name" value="Radical_SAM"/>
    <property type="match status" value="1"/>
</dbReference>
<dbReference type="SUPFAM" id="SSF102114">
    <property type="entry name" value="Radical SAM enzymes"/>
    <property type="match status" value="1"/>
</dbReference>
<evidence type="ECO:0000256" key="1">
    <source>
        <dbReference type="ARBA" id="ARBA00001966"/>
    </source>
</evidence>
<keyword evidence="3" id="KW-0479">Metal-binding</keyword>